<proteinExistence type="inferred from homology"/>
<evidence type="ECO:0000256" key="5">
    <source>
        <dbReference type="ARBA" id="ARBA00037941"/>
    </source>
</evidence>
<dbReference type="PANTHER" id="PTHR43104:SF4">
    <property type="entry name" value="L-2-HYDROXYGLUTARATE DEHYDROGENASE, MITOCHONDRIAL"/>
    <property type="match status" value="1"/>
</dbReference>
<dbReference type="EMBL" id="UINC01017712">
    <property type="protein sequence ID" value="SVA73757.1"/>
    <property type="molecule type" value="Genomic_DNA"/>
</dbReference>
<dbReference type="AlphaFoldDB" id="A0A381YBE1"/>
<keyword evidence="4" id="KW-0560">Oxidoreductase</keyword>
<accession>A0A381YBE1</accession>
<evidence type="ECO:0000259" key="6">
    <source>
        <dbReference type="Pfam" id="PF01266"/>
    </source>
</evidence>
<reference evidence="7" key="1">
    <citation type="submission" date="2018-05" db="EMBL/GenBank/DDBJ databases">
        <authorList>
            <person name="Lanie J.A."/>
            <person name="Ng W.-L."/>
            <person name="Kazmierczak K.M."/>
            <person name="Andrzejewski T.M."/>
            <person name="Davidsen T.M."/>
            <person name="Wayne K.J."/>
            <person name="Tettelin H."/>
            <person name="Glass J.I."/>
            <person name="Rusch D."/>
            <person name="Podicherti R."/>
            <person name="Tsui H.-C.T."/>
            <person name="Winkler M.E."/>
        </authorList>
    </citation>
    <scope>NUCLEOTIDE SEQUENCE</scope>
</reference>
<gene>
    <name evidence="7" type="ORF">METZ01_LOCUS126611</name>
</gene>
<evidence type="ECO:0000256" key="4">
    <source>
        <dbReference type="ARBA" id="ARBA00023002"/>
    </source>
</evidence>
<evidence type="ECO:0000256" key="1">
    <source>
        <dbReference type="ARBA" id="ARBA00001974"/>
    </source>
</evidence>
<dbReference type="InterPro" id="IPR036188">
    <property type="entry name" value="FAD/NAD-bd_sf"/>
</dbReference>
<evidence type="ECO:0000256" key="2">
    <source>
        <dbReference type="ARBA" id="ARBA00022630"/>
    </source>
</evidence>
<dbReference type="Pfam" id="PF01266">
    <property type="entry name" value="DAO"/>
    <property type="match status" value="1"/>
</dbReference>
<keyword evidence="2" id="KW-0285">Flavoprotein</keyword>
<feature type="non-terminal residue" evidence="7">
    <location>
        <position position="80"/>
    </location>
</feature>
<dbReference type="Gene3D" id="3.50.50.60">
    <property type="entry name" value="FAD/NAD(P)-binding domain"/>
    <property type="match status" value="1"/>
</dbReference>
<protein>
    <recommendedName>
        <fullName evidence="6">FAD dependent oxidoreductase domain-containing protein</fullName>
    </recommendedName>
</protein>
<evidence type="ECO:0000256" key="3">
    <source>
        <dbReference type="ARBA" id="ARBA00022827"/>
    </source>
</evidence>
<dbReference type="InterPro" id="IPR006076">
    <property type="entry name" value="FAD-dep_OxRdtase"/>
</dbReference>
<comment type="cofactor">
    <cofactor evidence="1">
        <name>FAD</name>
        <dbReference type="ChEBI" id="CHEBI:57692"/>
    </cofactor>
</comment>
<feature type="domain" description="FAD dependent oxidoreductase" evidence="6">
    <location>
        <begin position="8"/>
        <end position="80"/>
    </location>
</feature>
<dbReference type="SUPFAM" id="SSF51905">
    <property type="entry name" value="FAD/NAD(P)-binding domain"/>
    <property type="match status" value="1"/>
</dbReference>
<dbReference type="GO" id="GO:0047545">
    <property type="term" value="F:(S)-2-hydroxyglutarate dehydrogenase activity"/>
    <property type="evidence" value="ECO:0007669"/>
    <property type="project" value="TreeGrafter"/>
</dbReference>
<keyword evidence="3" id="KW-0274">FAD</keyword>
<name>A0A381YBE1_9ZZZZ</name>
<dbReference type="PANTHER" id="PTHR43104">
    <property type="entry name" value="L-2-HYDROXYGLUTARATE DEHYDROGENASE, MITOCHONDRIAL"/>
    <property type="match status" value="1"/>
</dbReference>
<comment type="similarity">
    <text evidence="5">Belongs to the L2HGDH family.</text>
</comment>
<sequence length="80" mass="8731">MADFNSEIVIIGAGVVGLAIARALSKKGKEVLVLEEQSEFGQITSSRNSGVIHAGIYYSERSFKAKMCVEGNKLLYEFCK</sequence>
<organism evidence="7">
    <name type="scientific">marine metagenome</name>
    <dbReference type="NCBI Taxonomy" id="408172"/>
    <lineage>
        <taxon>unclassified sequences</taxon>
        <taxon>metagenomes</taxon>
        <taxon>ecological metagenomes</taxon>
    </lineage>
</organism>
<evidence type="ECO:0000313" key="7">
    <source>
        <dbReference type="EMBL" id="SVA73757.1"/>
    </source>
</evidence>